<dbReference type="InterPro" id="IPR011701">
    <property type="entry name" value="MFS"/>
</dbReference>
<feature type="transmembrane region" description="Helical" evidence="7">
    <location>
        <begin position="209"/>
        <end position="230"/>
    </location>
</feature>
<dbReference type="EMBL" id="JQAZ01000002">
    <property type="protein sequence ID" value="KRN32809.1"/>
    <property type="molecule type" value="Genomic_DNA"/>
</dbReference>
<evidence type="ECO:0000256" key="2">
    <source>
        <dbReference type="ARBA" id="ARBA00022448"/>
    </source>
</evidence>
<keyword evidence="6 7" id="KW-0472">Membrane</keyword>
<evidence type="ECO:0000313" key="11">
    <source>
        <dbReference type="Proteomes" id="UP000051645"/>
    </source>
</evidence>
<feature type="transmembrane region" description="Helical" evidence="7">
    <location>
        <begin position="277"/>
        <end position="296"/>
    </location>
</feature>
<evidence type="ECO:0000256" key="3">
    <source>
        <dbReference type="ARBA" id="ARBA00022475"/>
    </source>
</evidence>
<name>A0A0R2FWS0_9LACO</name>
<protein>
    <submittedName>
        <fullName evidence="10">Major facilitator superfamily transporter permease</fullName>
    </submittedName>
</protein>
<evidence type="ECO:0000256" key="4">
    <source>
        <dbReference type="ARBA" id="ARBA00022692"/>
    </source>
</evidence>
<dbReference type="Gene3D" id="1.20.1250.20">
    <property type="entry name" value="MFS general substrate transporter like domains"/>
    <property type="match status" value="1"/>
</dbReference>
<keyword evidence="5 7" id="KW-1133">Transmembrane helix</keyword>
<dbReference type="GO" id="GO:0005886">
    <property type="term" value="C:plasma membrane"/>
    <property type="evidence" value="ECO:0007669"/>
    <property type="project" value="UniProtKB-SubCell"/>
</dbReference>
<dbReference type="EMBL" id="JQAT01000002">
    <property type="protein sequence ID" value="KRN28781.1"/>
    <property type="molecule type" value="Genomic_DNA"/>
</dbReference>
<evidence type="ECO:0000256" key="7">
    <source>
        <dbReference type="SAM" id="Phobius"/>
    </source>
</evidence>
<dbReference type="PATRIC" id="fig|81857.3.peg.991"/>
<feature type="transmembrane region" description="Helical" evidence="7">
    <location>
        <begin position="169"/>
        <end position="189"/>
    </location>
</feature>
<evidence type="ECO:0000259" key="8">
    <source>
        <dbReference type="PROSITE" id="PS50850"/>
    </source>
</evidence>
<dbReference type="Proteomes" id="UP000051645">
    <property type="component" value="Unassembled WGS sequence"/>
</dbReference>
<evidence type="ECO:0000313" key="9">
    <source>
        <dbReference type="EMBL" id="KRN28781.1"/>
    </source>
</evidence>
<keyword evidence="11" id="KW-1185">Reference proteome</keyword>
<accession>A0A0R2FWS0</accession>
<dbReference type="GO" id="GO:0022857">
    <property type="term" value="F:transmembrane transporter activity"/>
    <property type="evidence" value="ECO:0007669"/>
    <property type="project" value="InterPro"/>
</dbReference>
<reference evidence="11 12" key="1">
    <citation type="journal article" date="2015" name="Genome Announc.">
        <title>Expanding the biotechnology potential of lactobacilli through comparative genomics of 213 strains and associated genera.</title>
        <authorList>
            <person name="Sun Z."/>
            <person name="Harris H.M."/>
            <person name="McCann A."/>
            <person name="Guo C."/>
            <person name="Argimon S."/>
            <person name="Zhang W."/>
            <person name="Yang X."/>
            <person name="Jeffery I.B."/>
            <person name="Cooney J.C."/>
            <person name="Kagawa T.F."/>
            <person name="Liu W."/>
            <person name="Song Y."/>
            <person name="Salvetti E."/>
            <person name="Wrobel A."/>
            <person name="Rasinkangas P."/>
            <person name="Parkhill J."/>
            <person name="Rea M.C."/>
            <person name="O'Sullivan O."/>
            <person name="Ritari J."/>
            <person name="Douillard F.P."/>
            <person name="Paul Ross R."/>
            <person name="Yang R."/>
            <person name="Briner A.E."/>
            <person name="Felis G.E."/>
            <person name="de Vos W.M."/>
            <person name="Barrangou R."/>
            <person name="Klaenhammer T.R."/>
            <person name="Caufield P.W."/>
            <person name="Cui Y."/>
            <person name="Zhang H."/>
            <person name="O'Toole P.W."/>
        </authorList>
    </citation>
    <scope>NUCLEOTIDE SEQUENCE [LARGE SCALE GENOMIC DNA]</scope>
    <source>
        <strain evidence="9 12">ATCC BAA-66</strain>
        <strain evidence="10 11">DSM 13344</strain>
    </source>
</reference>
<dbReference type="PANTHER" id="PTHR43124">
    <property type="entry name" value="PURINE EFFLUX PUMP PBUE"/>
    <property type="match status" value="1"/>
</dbReference>
<dbReference type="InterPro" id="IPR020846">
    <property type="entry name" value="MFS_dom"/>
</dbReference>
<evidence type="ECO:0000256" key="5">
    <source>
        <dbReference type="ARBA" id="ARBA00022989"/>
    </source>
</evidence>
<dbReference type="Pfam" id="PF07690">
    <property type="entry name" value="MFS_1"/>
    <property type="match status" value="1"/>
</dbReference>
<keyword evidence="3" id="KW-1003">Cell membrane</keyword>
<keyword evidence="2" id="KW-0813">Transport</keyword>
<dbReference type="PANTHER" id="PTHR43124:SF3">
    <property type="entry name" value="CHLORAMPHENICOL EFFLUX PUMP RV0191"/>
    <property type="match status" value="1"/>
</dbReference>
<organism evidence="10 11">
    <name type="scientific">Lactobacillus selangorensis</name>
    <dbReference type="NCBI Taxonomy" id="81857"/>
    <lineage>
        <taxon>Bacteria</taxon>
        <taxon>Bacillati</taxon>
        <taxon>Bacillota</taxon>
        <taxon>Bacilli</taxon>
        <taxon>Lactobacillales</taxon>
        <taxon>Lactobacillaceae</taxon>
        <taxon>Lactobacillus</taxon>
    </lineage>
</organism>
<evidence type="ECO:0000313" key="12">
    <source>
        <dbReference type="Proteomes" id="UP000051751"/>
    </source>
</evidence>
<comment type="subcellular location">
    <subcellularLocation>
        <location evidence="1">Cell membrane</location>
        <topology evidence="1">Multi-pass membrane protein</topology>
    </subcellularLocation>
</comment>
<keyword evidence="4 7" id="KW-0812">Transmembrane</keyword>
<feature type="transmembrane region" description="Helical" evidence="7">
    <location>
        <begin position="335"/>
        <end position="355"/>
    </location>
</feature>
<dbReference type="InterPro" id="IPR036259">
    <property type="entry name" value="MFS_trans_sf"/>
</dbReference>
<feature type="transmembrane region" description="Helical" evidence="7">
    <location>
        <begin position="80"/>
        <end position="97"/>
    </location>
</feature>
<gene>
    <name evidence="9" type="ORF">IV38_GL000986</name>
    <name evidence="10" type="ORF">IV40_GL000867</name>
</gene>
<dbReference type="InterPro" id="IPR050189">
    <property type="entry name" value="MFS_Efflux_Transporters"/>
</dbReference>
<feature type="domain" description="Major facilitator superfamily (MFS) profile" evidence="8">
    <location>
        <begin position="13"/>
        <end position="394"/>
    </location>
</feature>
<feature type="transmembrane region" description="Helical" evidence="7">
    <location>
        <begin position="56"/>
        <end position="73"/>
    </location>
</feature>
<feature type="transmembrane region" description="Helical" evidence="7">
    <location>
        <begin position="250"/>
        <end position="270"/>
    </location>
</feature>
<proteinExistence type="predicted"/>
<sequence length="398" mass="42620">MSPKKQTEAETPRFKIALLSISILLMMAPVVSSTVPAMSKTFAHQSASAVEALVTIPNLGLIFGIFIGSVLAVRWGAKKTILLGLAGAFLFGVFPAISSNYTLILGSRFLLGLSLGLYNSLAISLIPDFYSGDELSTMMGYQSAVQSLGNSIFSFVVGYLLLFSWHAAYWIYAIALPVFVLFNAVIPNVKPQQTQTTANKQTAKVKQRINGKVLIISILTFFVFSFFMVITVKLAGLLTTEKIGTASEAAAILGGYTLLSMFVGFAYGWIHKLMGRTVLPIGLGIMALGFFIITLMHSLIGVTIAVLVIGVGYSIANPYIFTVINLVAPTGSKNLASSVMLVFLNIGAFIGPIWVDWVAKLVGNTSVITDMLISAAGLVILAVLTGIHQLLHRPQQTA</sequence>
<evidence type="ECO:0000313" key="10">
    <source>
        <dbReference type="EMBL" id="KRN32809.1"/>
    </source>
</evidence>
<dbReference type="RefSeq" id="WP_057769052.1">
    <property type="nucleotide sequence ID" value="NZ_JQAT01000002.1"/>
</dbReference>
<dbReference type="AlphaFoldDB" id="A0A0R2FWS0"/>
<dbReference type="Proteomes" id="UP000051751">
    <property type="component" value="Unassembled WGS sequence"/>
</dbReference>
<dbReference type="PROSITE" id="PS50850">
    <property type="entry name" value="MFS"/>
    <property type="match status" value="1"/>
</dbReference>
<evidence type="ECO:0000256" key="1">
    <source>
        <dbReference type="ARBA" id="ARBA00004651"/>
    </source>
</evidence>
<evidence type="ECO:0000256" key="6">
    <source>
        <dbReference type="ARBA" id="ARBA00023136"/>
    </source>
</evidence>
<comment type="caution">
    <text evidence="10">The sequence shown here is derived from an EMBL/GenBank/DDBJ whole genome shotgun (WGS) entry which is preliminary data.</text>
</comment>
<dbReference type="OrthoDB" id="1650550at2"/>
<dbReference type="SUPFAM" id="SSF103473">
    <property type="entry name" value="MFS general substrate transporter"/>
    <property type="match status" value="1"/>
</dbReference>
<feature type="transmembrane region" description="Helical" evidence="7">
    <location>
        <begin position="143"/>
        <end position="163"/>
    </location>
</feature>
<feature type="transmembrane region" description="Helical" evidence="7">
    <location>
        <begin position="367"/>
        <end position="387"/>
    </location>
</feature>
<feature type="transmembrane region" description="Helical" evidence="7">
    <location>
        <begin position="109"/>
        <end position="131"/>
    </location>
</feature>
<dbReference type="STRING" id="81857.IV38_GL000986"/>
<feature type="transmembrane region" description="Helical" evidence="7">
    <location>
        <begin position="302"/>
        <end position="328"/>
    </location>
</feature>